<reference evidence="1 2" key="1">
    <citation type="submission" date="2015-09" db="EMBL/GenBank/DDBJ databases">
        <authorList>
            <consortium name="Pathogen Informatics"/>
        </authorList>
    </citation>
    <scope>NUCLEOTIDE SEQUENCE [LARGE SCALE GENOMIC DNA]</scope>
    <source>
        <strain evidence="1 2">2789STDY5608850</strain>
    </source>
</reference>
<dbReference type="Pfam" id="PF02585">
    <property type="entry name" value="PIG-L"/>
    <property type="match status" value="1"/>
</dbReference>
<gene>
    <name evidence="1" type="ORF">ERS852407_00826</name>
</gene>
<dbReference type="InterPro" id="IPR024078">
    <property type="entry name" value="LmbE-like_dom_sf"/>
</dbReference>
<evidence type="ECO:0000313" key="1">
    <source>
        <dbReference type="EMBL" id="CUN65679.1"/>
    </source>
</evidence>
<proteinExistence type="predicted"/>
<dbReference type="AlphaFoldDB" id="A0A173YPT5"/>
<name>A0A173YPT5_9FIRM</name>
<protein>
    <submittedName>
        <fullName evidence="1">Putative LmbE-like protein</fullName>
    </submittedName>
</protein>
<dbReference type="PANTHER" id="PTHR12993:SF11">
    <property type="entry name" value="N-ACETYLGLUCOSAMINYL-PHOSPHATIDYLINOSITOL DE-N-ACETYLASE"/>
    <property type="match status" value="1"/>
</dbReference>
<dbReference type="GO" id="GO:0016811">
    <property type="term" value="F:hydrolase activity, acting on carbon-nitrogen (but not peptide) bonds, in linear amides"/>
    <property type="evidence" value="ECO:0007669"/>
    <property type="project" value="TreeGrafter"/>
</dbReference>
<sequence>MDKRESGTFPGSLMVIVPHQDDEILLCAGILYEAVRRKIPATVVMVTNGDYGCRDYSIGRSRLRETLAGLAMLGIEEEDVEFLGYADTGMPKEESFISRLYEETDERRRHKSHCSEETYGLEEKEEYHKKRWGTHAPYDRAHLAADLHGVIEEHQPDMIFTTSEFDTHGDHSALYLFVRDILVQMKAEAEAGKADCKSQPVSGERHALPRLYSGIVHSLAGDENWPVRTREVGPYTEPAQSRETSCFRWEDRISFPVPACMRTEERDKNLKYQALSCHVTALKPDAVDFLYAFIKNEELFWEINY</sequence>
<dbReference type="PANTHER" id="PTHR12993">
    <property type="entry name" value="N-ACETYLGLUCOSAMINYL-PHOSPHATIDYLINOSITOL DE-N-ACETYLASE-RELATED"/>
    <property type="match status" value="1"/>
</dbReference>
<dbReference type="RefSeq" id="WP_055653089.1">
    <property type="nucleotide sequence ID" value="NZ_CABIXC010000001.1"/>
</dbReference>
<dbReference type="SUPFAM" id="SSF102588">
    <property type="entry name" value="LmbE-like"/>
    <property type="match status" value="1"/>
</dbReference>
<evidence type="ECO:0000313" key="2">
    <source>
        <dbReference type="Proteomes" id="UP000095651"/>
    </source>
</evidence>
<dbReference type="EMBL" id="CYZE01000001">
    <property type="protein sequence ID" value="CUN65679.1"/>
    <property type="molecule type" value="Genomic_DNA"/>
</dbReference>
<dbReference type="Proteomes" id="UP000095651">
    <property type="component" value="Unassembled WGS sequence"/>
</dbReference>
<dbReference type="Gene3D" id="3.40.50.10320">
    <property type="entry name" value="LmbE-like"/>
    <property type="match status" value="1"/>
</dbReference>
<dbReference type="InterPro" id="IPR003737">
    <property type="entry name" value="GlcNAc_PI_deacetylase-related"/>
</dbReference>
<organism evidence="1 2">
    <name type="scientific">Hungatella hathewayi</name>
    <dbReference type="NCBI Taxonomy" id="154046"/>
    <lineage>
        <taxon>Bacteria</taxon>
        <taxon>Bacillati</taxon>
        <taxon>Bacillota</taxon>
        <taxon>Clostridia</taxon>
        <taxon>Lachnospirales</taxon>
        <taxon>Lachnospiraceae</taxon>
        <taxon>Hungatella</taxon>
    </lineage>
</organism>
<accession>A0A173YPT5</accession>